<keyword evidence="1" id="KW-1133">Transmembrane helix</keyword>
<evidence type="ECO:0000256" key="1">
    <source>
        <dbReference type="SAM" id="Phobius"/>
    </source>
</evidence>
<keyword evidence="1" id="KW-0472">Membrane</keyword>
<reference evidence="2" key="1">
    <citation type="journal article" date="2015" name="Nature">
        <title>Complex archaea that bridge the gap between prokaryotes and eukaryotes.</title>
        <authorList>
            <person name="Spang A."/>
            <person name="Saw J.H."/>
            <person name="Jorgensen S.L."/>
            <person name="Zaremba-Niedzwiedzka K."/>
            <person name="Martijn J."/>
            <person name="Lind A.E."/>
            <person name="van Eijk R."/>
            <person name="Schleper C."/>
            <person name="Guy L."/>
            <person name="Ettema T.J."/>
        </authorList>
    </citation>
    <scope>NUCLEOTIDE SEQUENCE</scope>
</reference>
<gene>
    <name evidence="2" type="ORF">LCGC14_2679990</name>
</gene>
<proteinExistence type="predicted"/>
<keyword evidence="1" id="KW-0812">Transmembrane</keyword>
<feature type="non-terminal residue" evidence="2">
    <location>
        <position position="1"/>
    </location>
</feature>
<evidence type="ECO:0000313" key="2">
    <source>
        <dbReference type="EMBL" id="KKK94718.1"/>
    </source>
</evidence>
<name>A0A0F8ZLJ9_9ZZZZ</name>
<sequence>VLSNNWIEFATCLSVVIGWMLGVFFGFKILLIKIEEIDKDDTDG</sequence>
<accession>A0A0F8ZLJ9</accession>
<comment type="caution">
    <text evidence="2">The sequence shown here is derived from an EMBL/GenBank/DDBJ whole genome shotgun (WGS) entry which is preliminary data.</text>
</comment>
<dbReference type="AlphaFoldDB" id="A0A0F8ZLJ9"/>
<feature type="transmembrane region" description="Helical" evidence="1">
    <location>
        <begin position="6"/>
        <end position="31"/>
    </location>
</feature>
<organism evidence="2">
    <name type="scientific">marine sediment metagenome</name>
    <dbReference type="NCBI Taxonomy" id="412755"/>
    <lineage>
        <taxon>unclassified sequences</taxon>
        <taxon>metagenomes</taxon>
        <taxon>ecological metagenomes</taxon>
    </lineage>
</organism>
<dbReference type="EMBL" id="LAZR01047222">
    <property type="protein sequence ID" value="KKK94718.1"/>
    <property type="molecule type" value="Genomic_DNA"/>
</dbReference>
<protein>
    <submittedName>
        <fullName evidence="2">Uncharacterized protein</fullName>
    </submittedName>
</protein>